<dbReference type="EMBL" id="ACDX02000001">
    <property type="protein sequence ID" value="EFC89940.1"/>
    <property type="molecule type" value="Genomic_DNA"/>
</dbReference>
<dbReference type="RefSeq" id="WP_003740945.1">
    <property type="nucleotide sequence ID" value="NZ_ACDX02000001.1"/>
</dbReference>
<gene>
    <name evidence="1" type="ORF">NEIMUCOT_03740</name>
</gene>
<name>D2ZT07_NEIM2</name>
<dbReference type="AlphaFoldDB" id="D2ZT07"/>
<organism evidence="1 2">
    <name type="scientific">Neisseria mucosa (strain ATCC 25996 / DSM 4631 / NCTC 10774 / M26)</name>
    <dbReference type="NCBI Taxonomy" id="546266"/>
    <lineage>
        <taxon>Bacteria</taxon>
        <taxon>Pseudomonadati</taxon>
        <taxon>Pseudomonadota</taxon>
        <taxon>Betaproteobacteria</taxon>
        <taxon>Neisseriales</taxon>
        <taxon>Neisseriaceae</taxon>
        <taxon>Neisseria</taxon>
    </lineage>
</organism>
<evidence type="ECO:0000313" key="1">
    <source>
        <dbReference type="EMBL" id="EFC89940.1"/>
    </source>
</evidence>
<proteinExistence type="predicted"/>
<dbReference type="STRING" id="546266.NEIMUCOT_03740"/>
<comment type="caution">
    <text evidence="1">The sequence shown here is derived from an EMBL/GenBank/DDBJ whole genome shotgun (WGS) entry which is preliminary data.</text>
</comment>
<reference evidence="1 2" key="1">
    <citation type="submission" date="2009-10" db="EMBL/GenBank/DDBJ databases">
        <authorList>
            <person name="Weinstock G."/>
            <person name="Sodergren E."/>
            <person name="Clifton S."/>
            <person name="Fulton L."/>
            <person name="Fulton B."/>
            <person name="Courtney L."/>
            <person name="Fronick C."/>
            <person name="Harrison M."/>
            <person name="Strong C."/>
            <person name="Farmer C."/>
            <person name="Delahaunty K."/>
            <person name="Markovic C."/>
            <person name="Hall O."/>
            <person name="Minx P."/>
            <person name="Tomlinson C."/>
            <person name="Mitreva M."/>
            <person name="Nelson J."/>
            <person name="Hou S."/>
            <person name="Wollam A."/>
            <person name="Pepin K.H."/>
            <person name="Johnson M."/>
            <person name="Bhonagiri V."/>
            <person name="Nash W.E."/>
            <person name="Warren W."/>
            <person name="Chinwalla A."/>
            <person name="Mardis E.R."/>
            <person name="Wilson R.K."/>
        </authorList>
    </citation>
    <scope>NUCLEOTIDE SEQUENCE [LARGE SCALE GENOMIC DNA]</scope>
    <source>
        <strain evidence="2">ATCC 25996 / DSM 4631 / NCTC 10774 / M26</strain>
    </source>
</reference>
<sequence length="77" mass="8791">MTRYTPKEFQDLVHGIAHSYGCIEVVCHIGDKIIIEVGGEKFPLRDKVLDLDRAGVMKIVRYLVNLHCAVFTRDYLA</sequence>
<evidence type="ECO:0000313" key="2">
    <source>
        <dbReference type="Proteomes" id="UP000003344"/>
    </source>
</evidence>
<dbReference type="Proteomes" id="UP000003344">
    <property type="component" value="Unassembled WGS sequence"/>
</dbReference>
<accession>D2ZT07</accession>
<protein>
    <submittedName>
        <fullName evidence="1">Uncharacterized protein</fullName>
    </submittedName>
</protein>